<evidence type="ECO:0000256" key="1">
    <source>
        <dbReference type="ARBA" id="ARBA00009995"/>
    </source>
</evidence>
<keyword evidence="9" id="KW-1185">Reference proteome</keyword>
<evidence type="ECO:0000256" key="3">
    <source>
        <dbReference type="ARBA" id="ARBA00022676"/>
    </source>
</evidence>
<evidence type="ECO:0000256" key="5">
    <source>
        <dbReference type="ARBA" id="ARBA00022729"/>
    </source>
</evidence>
<keyword evidence="5" id="KW-0732">Signal</keyword>
<dbReference type="Proteomes" id="UP001432027">
    <property type="component" value="Unassembled WGS sequence"/>
</dbReference>
<keyword evidence="7" id="KW-0472">Membrane</keyword>
<dbReference type="EC" id="2.4.1.17" evidence="2"/>
<keyword evidence="7" id="KW-0812">Transmembrane</keyword>
<dbReference type="PANTHER" id="PTHR48043:SF154">
    <property type="entry name" value="GLUCURONOSYLTRANSFERASE"/>
    <property type="match status" value="1"/>
</dbReference>
<dbReference type="InterPro" id="IPR002213">
    <property type="entry name" value="UDP_glucos_trans"/>
</dbReference>
<evidence type="ECO:0000313" key="8">
    <source>
        <dbReference type="EMBL" id="GMS88845.1"/>
    </source>
</evidence>
<proteinExistence type="inferred from homology"/>
<comment type="catalytic activity">
    <reaction evidence="6">
        <text>glucuronate acceptor + UDP-alpha-D-glucuronate = acceptor beta-D-glucuronoside + UDP + H(+)</text>
        <dbReference type="Rhea" id="RHEA:21032"/>
        <dbReference type="ChEBI" id="CHEBI:15378"/>
        <dbReference type="ChEBI" id="CHEBI:58052"/>
        <dbReference type="ChEBI" id="CHEBI:58223"/>
        <dbReference type="ChEBI" id="CHEBI:132367"/>
        <dbReference type="ChEBI" id="CHEBI:132368"/>
        <dbReference type="EC" id="2.4.1.17"/>
    </reaction>
</comment>
<dbReference type="PANTHER" id="PTHR48043">
    <property type="entry name" value="EG:EG0003.4 PROTEIN-RELATED"/>
    <property type="match status" value="1"/>
</dbReference>
<evidence type="ECO:0000313" key="9">
    <source>
        <dbReference type="Proteomes" id="UP001432027"/>
    </source>
</evidence>
<dbReference type="SUPFAM" id="SSF53756">
    <property type="entry name" value="UDP-Glycosyltransferase/glycogen phosphorylase"/>
    <property type="match status" value="1"/>
</dbReference>
<gene>
    <name evidence="8" type="ORF">PENTCL1PPCAC_11020</name>
</gene>
<dbReference type="Gene3D" id="3.40.50.2000">
    <property type="entry name" value="Glycogen Phosphorylase B"/>
    <property type="match status" value="1"/>
</dbReference>
<name>A0AAV5T925_9BILA</name>
<dbReference type="EMBL" id="BTSX01000003">
    <property type="protein sequence ID" value="GMS88845.1"/>
    <property type="molecule type" value="Genomic_DNA"/>
</dbReference>
<reference evidence="8" key="1">
    <citation type="submission" date="2023-10" db="EMBL/GenBank/DDBJ databases">
        <title>Genome assembly of Pristionchus species.</title>
        <authorList>
            <person name="Yoshida K."/>
            <person name="Sommer R.J."/>
        </authorList>
    </citation>
    <scope>NUCLEOTIDE SEQUENCE</scope>
    <source>
        <strain evidence="8">RS0144</strain>
    </source>
</reference>
<evidence type="ECO:0000256" key="2">
    <source>
        <dbReference type="ARBA" id="ARBA00012544"/>
    </source>
</evidence>
<protein>
    <recommendedName>
        <fullName evidence="2">glucuronosyltransferase</fullName>
        <ecNumber evidence="2">2.4.1.17</ecNumber>
    </recommendedName>
</protein>
<dbReference type="GO" id="GO:0015020">
    <property type="term" value="F:glucuronosyltransferase activity"/>
    <property type="evidence" value="ECO:0007669"/>
    <property type="project" value="UniProtKB-EC"/>
</dbReference>
<dbReference type="InterPro" id="IPR050271">
    <property type="entry name" value="UDP-glycosyltransferase"/>
</dbReference>
<evidence type="ECO:0000256" key="7">
    <source>
        <dbReference type="SAM" id="Phobius"/>
    </source>
</evidence>
<keyword evidence="7" id="KW-1133">Transmembrane helix</keyword>
<evidence type="ECO:0000256" key="4">
    <source>
        <dbReference type="ARBA" id="ARBA00022679"/>
    </source>
</evidence>
<comment type="similarity">
    <text evidence="1">Belongs to the UDP-glycosyltransferase family.</text>
</comment>
<sequence length="258" mass="29270">MSISLDFTNSHPLLEEPKPISHRLRYIGGVGLPTPKPLSKDLDDMLSLSKKGNVLFSFGTQIGAEKITDELKNVFVNTFKRFADFNFFWKFDDDTRVVAFISHIGLNSFTETAFAGVPVVAIPVFSDQVHNARRAHAIGIGEIVRKTEITEENLGRALQKVLFEYGHRAKELSSMITALPDKPQRIFLEGIEFAAKFKNLSPHYRLAGAKHNFLVQIGWDVAAFFTILLFFTVYLAVKIVVFFLRKCMIRMQDKNKVE</sequence>
<dbReference type="Pfam" id="PF00201">
    <property type="entry name" value="UDPGT"/>
    <property type="match status" value="2"/>
</dbReference>
<comment type="caution">
    <text evidence="8">The sequence shown here is derived from an EMBL/GenBank/DDBJ whole genome shotgun (WGS) entry which is preliminary data.</text>
</comment>
<organism evidence="8 9">
    <name type="scientific">Pristionchus entomophagus</name>
    <dbReference type="NCBI Taxonomy" id="358040"/>
    <lineage>
        <taxon>Eukaryota</taxon>
        <taxon>Metazoa</taxon>
        <taxon>Ecdysozoa</taxon>
        <taxon>Nematoda</taxon>
        <taxon>Chromadorea</taxon>
        <taxon>Rhabditida</taxon>
        <taxon>Rhabditina</taxon>
        <taxon>Diplogasteromorpha</taxon>
        <taxon>Diplogasteroidea</taxon>
        <taxon>Neodiplogasteridae</taxon>
        <taxon>Pristionchus</taxon>
    </lineage>
</organism>
<keyword evidence="3" id="KW-0328">Glycosyltransferase</keyword>
<feature type="transmembrane region" description="Helical" evidence="7">
    <location>
        <begin position="221"/>
        <end position="244"/>
    </location>
</feature>
<dbReference type="AlphaFoldDB" id="A0AAV5T925"/>
<keyword evidence="4" id="KW-0808">Transferase</keyword>
<accession>A0AAV5T925</accession>
<evidence type="ECO:0000256" key="6">
    <source>
        <dbReference type="ARBA" id="ARBA00047475"/>
    </source>
</evidence>